<reference evidence="5 6" key="1">
    <citation type="journal article" date="2017" name="Nat. Ecol. Evol.">
        <title>Scallop genome provides insights into evolution of bilaterian karyotype and development.</title>
        <authorList>
            <person name="Wang S."/>
            <person name="Zhang J."/>
            <person name="Jiao W."/>
            <person name="Li J."/>
            <person name="Xun X."/>
            <person name="Sun Y."/>
            <person name="Guo X."/>
            <person name="Huan P."/>
            <person name="Dong B."/>
            <person name="Zhang L."/>
            <person name="Hu X."/>
            <person name="Sun X."/>
            <person name="Wang J."/>
            <person name="Zhao C."/>
            <person name="Wang Y."/>
            <person name="Wang D."/>
            <person name="Huang X."/>
            <person name="Wang R."/>
            <person name="Lv J."/>
            <person name="Li Y."/>
            <person name="Zhang Z."/>
            <person name="Liu B."/>
            <person name="Lu W."/>
            <person name="Hui Y."/>
            <person name="Liang J."/>
            <person name="Zhou Z."/>
            <person name="Hou R."/>
            <person name="Li X."/>
            <person name="Liu Y."/>
            <person name="Li H."/>
            <person name="Ning X."/>
            <person name="Lin Y."/>
            <person name="Zhao L."/>
            <person name="Xing Q."/>
            <person name="Dou J."/>
            <person name="Li Y."/>
            <person name="Mao J."/>
            <person name="Guo H."/>
            <person name="Dou H."/>
            <person name="Li T."/>
            <person name="Mu C."/>
            <person name="Jiang W."/>
            <person name="Fu Q."/>
            <person name="Fu X."/>
            <person name="Miao Y."/>
            <person name="Liu J."/>
            <person name="Yu Q."/>
            <person name="Li R."/>
            <person name="Liao H."/>
            <person name="Li X."/>
            <person name="Kong Y."/>
            <person name="Jiang Z."/>
            <person name="Chourrout D."/>
            <person name="Li R."/>
            <person name="Bao Z."/>
        </authorList>
    </citation>
    <scope>NUCLEOTIDE SEQUENCE [LARGE SCALE GENOMIC DNA]</scope>
    <source>
        <strain evidence="5 6">PY_sf001</strain>
    </source>
</reference>
<dbReference type="PANTHER" id="PTHR24261:SF7">
    <property type="entry name" value="KRINGLE DOMAIN-CONTAINING PROTEIN"/>
    <property type="match status" value="1"/>
</dbReference>
<dbReference type="Gene3D" id="2.40.20.10">
    <property type="entry name" value="Plasminogen Kringle 4"/>
    <property type="match status" value="1"/>
</dbReference>
<dbReference type="EMBL" id="NEDP02003952">
    <property type="protein sequence ID" value="OWF47331.1"/>
    <property type="molecule type" value="Genomic_DNA"/>
</dbReference>
<dbReference type="InterPro" id="IPR013806">
    <property type="entry name" value="Kringle-like"/>
</dbReference>
<organism evidence="5 6">
    <name type="scientific">Mizuhopecten yessoensis</name>
    <name type="common">Japanese scallop</name>
    <name type="synonym">Patinopecten yessoensis</name>
    <dbReference type="NCBI Taxonomy" id="6573"/>
    <lineage>
        <taxon>Eukaryota</taxon>
        <taxon>Metazoa</taxon>
        <taxon>Spiralia</taxon>
        <taxon>Lophotrochozoa</taxon>
        <taxon>Mollusca</taxon>
        <taxon>Bivalvia</taxon>
        <taxon>Autobranchia</taxon>
        <taxon>Pteriomorphia</taxon>
        <taxon>Pectinida</taxon>
        <taxon>Pectinoidea</taxon>
        <taxon>Pectinidae</taxon>
        <taxon>Mizuhopecten</taxon>
    </lineage>
</organism>
<dbReference type="InterPro" id="IPR038178">
    <property type="entry name" value="Kringle_sf"/>
</dbReference>
<dbReference type="SMART" id="SM00130">
    <property type="entry name" value="KR"/>
    <property type="match status" value="1"/>
</dbReference>
<proteinExistence type="predicted"/>
<comment type="caution">
    <text evidence="3">Lacks conserved residue(s) required for the propagation of feature annotation.</text>
</comment>
<evidence type="ECO:0000259" key="4">
    <source>
        <dbReference type="PROSITE" id="PS50070"/>
    </source>
</evidence>
<dbReference type="PROSITE" id="PS50070">
    <property type="entry name" value="KRINGLE_2"/>
    <property type="match status" value="1"/>
</dbReference>
<dbReference type="STRING" id="6573.A0A210QFD2"/>
<feature type="domain" description="Kringle" evidence="4">
    <location>
        <begin position="218"/>
        <end position="283"/>
    </location>
</feature>
<dbReference type="InterPro" id="IPR050759">
    <property type="entry name" value="Serine_protease_kringle"/>
</dbReference>
<evidence type="ECO:0000256" key="1">
    <source>
        <dbReference type="ARBA" id="ARBA00022572"/>
    </source>
</evidence>
<evidence type="ECO:0000313" key="5">
    <source>
        <dbReference type="EMBL" id="OWF47331.1"/>
    </source>
</evidence>
<evidence type="ECO:0000313" key="6">
    <source>
        <dbReference type="Proteomes" id="UP000242188"/>
    </source>
</evidence>
<dbReference type="SUPFAM" id="SSF57440">
    <property type="entry name" value="Kringle-like"/>
    <property type="match status" value="1"/>
</dbReference>
<evidence type="ECO:0000256" key="3">
    <source>
        <dbReference type="PROSITE-ProRule" id="PRU00121"/>
    </source>
</evidence>
<dbReference type="Pfam" id="PF00051">
    <property type="entry name" value="Kringle"/>
    <property type="match status" value="1"/>
</dbReference>
<sequence>MQFLRFGKYFQCIVIALMSTLAVVVTSQCLDISTLDSYLHGNRLECYGNCKHVISGVFAAVLCLKECLMFSFCTAVNYNKDALECQLVYIQGALQSDMAIASNDWETVYSTGIPQSLVGECANHECNVDQKCIELTSGIRTCVNHGMQLVPGLYAHFIPNTEQYHLQQNPKLAIYRCTTLTEPEATTSCPISRVVDDVCTPANVSCSATDCFNTSVQYVGRVSCTVNGTLCQRWDTTLPHVGNFLKDRTDLQNWCRIAGETSRPWCYTTDPDVRWEYCPIQDCS</sequence>
<name>A0A210QFD2_MIZYE</name>
<evidence type="ECO:0000256" key="2">
    <source>
        <dbReference type="ARBA" id="ARBA00023157"/>
    </source>
</evidence>
<gene>
    <name evidence="5" type="ORF">KP79_PYT22609</name>
</gene>
<dbReference type="Proteomes" id="UP000242188">
    <property type="component" value="Unassembled WGS sequence"/>
</dbReference>
<protein>
    <submittedName>
        <fullName evidence="5">Hepatocyte growth factor</fullName>
    </submittedName>
</protein>
<comment type="caution">
    <text evidence="5">The sequence shown here is derived from an EMBL/GenBank/DDBJ whole genome shotgun (WGS) entry which is preliminary data.</text>
</comment>
<dbReference type="OrthoDB" id="272018at2759"/>
<keyword evidence="2 3" id="KW-1015">Disulfide bond</keyword>
<accession>A0A210QFD2</accession>
<keyword evidence="6" id="KW-1185">Reference proteome</keyword>
<keyword evidence="1 3" id="KW-0420">Kringle</keyword>
<dbReference type="PANTHER" id="PTHR24261">
    <property type="entry name" value="PLASMINOGEN-RELATED"/>
    <property type="match status" value="1"/>
</dbReference>
<dbReference type="AlphaFoldDB" id="A0A210QFD2"/>
<dbReference type="PRINTS" id="PR00018">
    <property type="entry name" value="KRINGLE"/>
</dbReference>
<feature type="disulfide bond" evidence="3">
    <location>
        <begin position="255"/>
        <end position="278"/>
    </location>
</feature>
<dbReference type="InterPro" id="IPR000001">
    <property type="entry name" value="Kringle"/>
</dbReference>